<dbReference type="InParanoid" id="A0A165QZL7"/>
<feature type="non-terminal residue" evidence="1">
    <location>
        <position position="135"/>
    </location>
</feature>
<name>A0A165QZL7_9AGAM</name>
<gene>
    <name evidence="1" type="ORF">NEOLEDRAFT_1034185</name>
</gene>
<dbReference type="Proteomes" id="UP000076761">
    <property type="component" value="Unassembled WGS sequence"/>
</dbReference>
<dbReference type="EMBL" id="KV425588">
    <property type="protein sequence ID" value="KZT23107.1"/>
    <property type="molecule type" value="Genomic_DNA"/>
</dbReference>
<proteinExistence type="predicted"/>
<organism evidence="1 2">
    <name type="scientific">Neolentinus lepideus HHB14362 ss-1</name>
    <dbReference type="NCBI Taxonomy" id="1314782"/>
    <lineage>
        <taxon>Eukaryota</taxon>
        <taxon>Fungi</taxon>
        <taxon>Dikarya</taxon>
        <taxon>Basidiomycota</taxon>
        <taxon>Agaricomycotina</taxon>
        <taxon>Agaricomycetes</taxon>
        <taxon>Gloeophyllales</taxon>
        <taxon>Gloeophyllaceae</taxon>
        <taxon>Neolentinus</taxon>
    </lineage>
</organism>
<accession>A0A165QZL7</accession>
<sequence length="135" mass="15596">KIYRWARLQVPNGQIARSAWKETLKSFTQLRMARNIKFLHREEQRFGEVLYYLLLTINEDEPPVPMAMVLPFSAPEPTLLQRSSTTFKLCTKLSNQSLMLVSIKAIMSVVAAVPYKTVTRDHADNRWYVAEKPGL</sequence>
<evidence type="ECO:0000313" key="1">
    <source>
        <dbReference type="EMBL" id="KZT23107.1"/>
    </source>
</evidence>
<dbReference type="AlphaFoldDB" id="A0A165QZL7"/>
<protein>
    <submittedName>
        <fullName evidence="1">Uncharacterized protein</fullName>
    </submittedName>
</protein>
<dbReference type="OrthoDB" id="2669721at2759"/>
<feature type="non-terminal residue" evidence="1">
    <location>
        <position position="1"/>
    </location>
</feature>
<reference evidence="1 2" key="1">
    <citation type="journal article" date="2016" name="Mol. Biol. Evol.">
        <title>Comparative Genomics of Early-Diverging Mushroom-Forming Fungi Provides Insights into the Origins of Lignocellulose Decay Capabilities.</title>
        <authorList>
            <person name="Nagy L.G."/>
            <person name="Riley R."/>
            <person name="Tritt A."/>
            <person name="Adam C."/>
            <person name="Daum C."/>
            <person name="Floudas D."/>
            <person name="Sun H."/>
            <person name="Yadav J.S."/>
            <person name="Pangilinan J."/>
            <person name="Larsson K.H."/>
            <person name="Matsuura K."/>
            <person name="Barry K."/>
            <person name="Labutti K."/>
            <person name="Kuo R."/>
            <person name="Ohm R.A."/>
            <person name="Bhattacharya S.S."/>
            <person name="Shirouzu T."/>
            <person name="Yoshinaga Y."/>
            <person name="Martin F.M."/>
            <person name="Grigoriev I.V."/>
            <person name="Hibbett D.S."/>
        </authorList>
    </citation>
    <scope>NUCLEOTIDE SEQUENCE [LARGE SCALE GENOMIC DNA]</scope>
    <source>
        <strain evidence="1 2">HHB14362 ss-1</strain>
    </source>
</reference>
<keyword evidence="2" id="KW-1185">Reference proteome</keyword>
<dbReference type="STRING" id="1314782.A0A165QZL7"/>
<evidence type="ECO:0000313" key="2">
    <source>
        <dbReference type="Proteomes" id="UP000076761"/>
    </source>
</evidence>